<sequence length="472" mass="54674">MKKQQLENRLIEPWVEEELLRMEEGSEEDVFYVPDYIVQYAEEVLTHYPFSVKSMTVVTTKSDKGGAIWRLETSDGPKSLKLLHRRPTRSLFSLGAQEYLVNVQKANVPPIVKTKDGANYLVAGGKCWFVAEWIEPLMPVTKDLEGAKHLCYALGEFHRLSKGYVPPEGAERPTRLFKWEKSFKKVVEKMDWFRNIANAYKEMPASSLLLSVVDQFEEQARKGLAELQQSRYYDLTKLGNEFWGLVHQDYGWSNGQMGADGMWIIDLDGVAYDIPIRDLRKLITGTMSDLFTWDITWIREMIQAYHKANPISREVYDLLMIDLAMPNEFYKNIKEVVYEPELFLNEETAALINTIVETDKTKWPALEELWKDREKFEPMNIEQLMKDLNIQDDVVVKSAVQMKQTALNAPQMETAQTTESKESKKKKDDGKKDKKDKKNNDKDKGKKSKDKKDNKSGKGKDKKKEKEGKKKK</sequence>
<dbReference type="PANTHER" id="PTHR39179:SF1">
    <property type="entry name" value="SPORE COAT PROTEIN I"/>
    <property type="match status" value="1"/>
</dbReference>
<dbReference type="EMBL" id="JABTTE010000022">
    <property type="protein sequence ID" value="NSL52840.1"/>
    <property type="molecule type" value="Genomic_DNA"/>
</dbReference>
<dbReference type="InterPro" id="IPR011009">
    <property type="entry name" value="Kinase-like_dom_sf"/>
</dbReference>
<keyword evidence="3" id="KW-1185">Reference proteome</keyword>
<comment type="caution">
    <text evidence="2">The sequence shown here is derived from an EMBL/GenBank/DDBJ whole genome shotgun (WGS) entry which is preliminary data.</text>
</comment>
<feature type="compositionally biased region" description="Polar residues" evidence="1">
    <location>
        <begin position="407"/>
        <end position="418"/>
    </location>
</feature>
<evidence type="ECO:0000313" key="3">
    <source>
        <dbReference type="Proteomes" id="UP000625804"/>
    </source>
</evidence>
<proteinExistence type="predicted"/>
<accession>A0A8J8KFF1</accession>
<dbReference type="NCBIfam" id="TIGR02906">
    <property type="entry name" value="spore_CotS"/>
    <property type="match status" value="1"/>
</dbReference>
<dbReference type="InterPro" id="IPR014255">
    <property type="entry name" value="Spore_coat_CotS"/>
</dbReference>
<gene>
    <name evidence="2" type="ORF">HR057_13870</name>
</gene>
<feature type="compositionally biased region" description="Basic and acidic residues" evidence="1">
    <location>
        <begin position="419"/>
        <end position="472"/>
    </location>
</feature>
<evidence type="ECO:0000313" key="2">
    <source>
        <dbReference type="EMBL" id="NSL52840.1"/>
    </source>
</evidence>
<dbReference type="Gene3D" id="3.30.200.20">
    <property type="entry name" value="Phosphorylase Kinase, domain 1"/>
    <property type="match status" value="1"/>
</dbReference>
<dbReference type="PANTHER" id="PTHR39179">
    <property type="entry name" value="SPORE COAT PROTEIN I"/>
    <property type="match status" value="1"/>
</dbReference>
<reference evidence="2" key="1">
    <citation type="submission" date="2020-06" db="EMBL/GenBank/DDBJ databases">
        <title>A novel thermopfilic bacterium from Erzurum, Turkey.</title>
        <authorList>
            <person name="Adiguzel A."/>
            <person name="Ay H."/>
            <person name="Baltaci M.O."/>
        </authorList>
    </citation>
    <scope>NUCLEOTIDE SEQUENCE</scope>
    <source>
        <strain evidence="2">P2</strain>
    </source>
</reference>
<evidence type="ECO:0000256" key="1">
    <source>
        <dbReference type="SAM" id="MobiDB-lite"/>
    </source>
</evidence>
<protein>
    <submittedName>
        <fullName evidence="2">CotS family spore coat protein</fullName>
    </submittedName>
</protein>
<dbReference type="Gene3D" id="3.90.1200.10">
    <property type="match status" value="1"/>
</dbReference>
<dbReference type="AlphaFoldDB" id="A0A8J8KFF1"/>
<feature type="region of interest" description="Disordered" evidence="1">
    <location>
        <begin position="407"/>
        <end position="472"/>
    </location>
</feature>
<organism evidence="2 3">
    <name type="scientific">Calidifontibacillus erzurumensis</name>
    <dbReference type="NCBI Taxonomy" id="2741433"/>
    <lineage>
        <taxon>Bacteria</taxon>
        <taxon>Bacillati</taxon>
        <taxon>Bacillota</taxon>
        <taxon>Bacilli</taxon>
        <taxon>Bacillales</taxon>
        <taxon>Bacillaceae</taxon>
        <taxon>Calidifontibacillus/Schinkia group</taxon>
        <taxon>Calidifontibacillus</taxon>
    </lineage>
</organism>
<dbReference type="InterPro" id="IPR047175">
    <property type="entry name" value="CotS-like"/>
</dbReference>
<name>A0A8J8KFF1_9BACI</name>
<keyword evidence="2" id="KW-0167">Capsid protein</keyword>
<dbReference type="Proteomes" id="UP000625804">
    <property type="component" value="Unassembled WGS sequence"/>
</dbReference>
<dbReference type="GO" id="GO:0042601">
    <property type="term" value="C:endospore-forming forespore"/>
    <property type="evidence" value="ECO:0007669"/>
    <property type="project" value="TreeGrafter"/>
</dbReference>
<dbReference type="SUPFAM" id="SSF56112">
    <property type="entry name" value="Protein kinase-like (PK-like)"/>
    <property type="match status" value="1"/>
</dbReference>
<keyword evidence="2" id="KW-0946">Virion</keyword>